<sequence length="139" mass="15445">MNTSPLNPTDLEADIASLIGKTQSFNCEDDSISYEDKMEDADRISQKVLVGDWIEEPPMESGVFCFPVLLSNIALGPLRTTQRLFWIPLGIPIRVLNHSVSNHSGFGLLLVVRLSSNLGSLLFKVLQLSYSIRKLEHSS</sequence>
<evidence type="ECO:0000313" key="2">
    <source>
        <dbReference type="Proteomes" id="UP000516437"/>
    </source>
</evidence>
<evidence type="ECO:0000313" key="1">
    <source>
        <dbReference type="EMBL" id="KAB1215862.1"/>
    </source>
</evidence>
<keyword evidence="2" id="KW-1185">Reference proteome</keyword>
<organism evidence="1 2">
    <name type="scientific">Morella rubra</name>
    <name type="common">Chinese bayberry</name>
    <dbReference type="NCBI Taxonomy" id="262757"/>
    <lineage>
        <taxon>Eukaryota</taxon>
        <taxon>Viridiplantae</taxon>
        <taxon>Streptophyta</taxon>
        <taxon>Embryophyta</taxon>
        <taxon>Tracheophyta</taxon>
        <taxon>Spermatophyta</taxon>
        <taxon>Magnoliopsida</taxon>
        <taxon>eudicotyledons</taxon>
        <taxon>Gunneridae</taxon>
        <taxon>Pentapetalae</taxon>
        <taxon>rosids</taxon>
        <taxon>fabids</taxon>
        <taxon>Fagales</taxon>
        <taxon>Myricaceae</taxon>
        <taxon>Morella</taxon>
    </lineage>
</organism>
<dbReference type="AlphaFoldDB" id="A0A6A1VSB7"/>
<protein>
    <submittedName>
        <fullName evidence="1">Uncharacterized protein</fullName>
    </submittedName>
</protein>
<dbReference type="Proteomes" id="UP000516437">
    <property type="component" value="Chromosome 4"/>
</dbReference>
<gene>
    <name evidence="1" type="ORF">CJ030_MR4G010924</name>
</gene>
<proteinExistence type="predicted"/>
<name>A0A6A1VSB7_9ROSI</name>
<accession>A0A6A1VSB7</accession>
<dbReference type="EMBL" id="RXIC02000022">
    <property type="protein sequence ID" value="KAB1215862.1"/>
    <property type="molecule type" value="Genomic_DNA"/>
</dbReference>
<comment type="caution">
    <text evidence="1">The sequence shown here is derived from an EMBL/GenBank/DDBJ whole genome shotgun (WGS) entry which is preliminary data.</text>
</comment>
<reference evidence="1 2" key="1">
    <citation type="journal article" date="2019" name="Plant Biotechnol. J.">
        <title>The red bayberry genome and genetic basis of sex determination.</title>
        <authorList>
            <person name="Jia H.M."/>
            <person name="Jia H.J."/>
            <person name="Cai Q.L."/>
            <person name="Wang Y."/>
            <person name="Zhao H.B."/>
            <person name="Yang W.F."/>
            <person name="Wang G.Y."/>
            <person name="Li Y.H."/>
            <person name="Zhan D.L."/>
            <person name="Shen Y.T."/>
            <person name="Niu Q.F."/>
            <person name="Chang L."/>
            <person name="Qiu J."/>
            <person name="Zhao L."/>
            <person name="Xie H.B."/>
            <person name="Fu W.Y."/>
            <person name="Jin J."/>
            <person name="Li X.W."/>
            <person name="Jiao Y."/>
            <person name="Zhou C.C."/>
            <person name="Tu T."/>
            <person name="Chai C.Y."/>
            <person name="Gao J.L."/>
            <person name="Fan L.J."/>
            <person name="van de Weg E."/>
            <person name="Wang J.Y."/>
            <person name="Gao Z.S."/>
        </authorList>
    </citation>
    <scope>NUCLEOTIDE SEQUENCE [LARGE SCALE GENOMIC DNA]</scope>
    <source>
        <tissue evidence="1">Leaves</tissue>
    </source>
</reference>